<accession>A0A837DJT5</accession>
<evidence type="ECO:0000313" key="2">
    <source>
        <dbReference type="EMBL" id="KHF46176.1"/>
    </source>
</evidence>
<protein>
    <submittedName>
        <fullName evidence="2">Uncharacterized protein</fullName>
    </submittedName>
</protein>
<dbReference type="Proteomes" id="UP000030848">
    <property type="component" value="Unassembled WGS sequence"/>
</dbReference>
<feature type="compositionally biased region" description="Basic residues" evidence="1">
    <location>
        <begin position="33"/>
        <end position="43"/>
    </location>
</feature>
<comment type="caution">
    <text evidence="2">The sequence shown here is derived from an EMBL/GenBank/DDBJ whole genome shotgun (WGS) entry which is preliminary data.</text>
</comment>
<organism evidence="2 3">
    <name type="scientific">Saccharomonospora viridis</name>
    <dbReference type="NCBI Taxonomy" id="1852"/>
    <lineage>
        <taxon>Bacteria</taxon>
        <taxon>Bacillati</taxon>
        <taxon>Actinomycetota</taxon>
        <taxon>Actinomycetes</taxon>
        <taxon>Pseudonocardiales</taxon>
        <taxon>Pseudonocardiaceae</taxon>
        <taxon>Saccharomonospora</taxon>
    </lineage>
</organism>
<evidence type="ECO:0000256" key="1">
    <source>
        <dbReference type="SAM" id="MobiDB-lite"/>
    </source>
</evidence>
<feature type="compositionally biased region" description="Basic and acidic residues" evidence="1">
    <location>
        <begin position="120"/>
        <end position="133"/>
    </location>
</feature>
<feature type="region of interest" description="Disordered" evidence="1">
    <location>
        <begin position="1"/>
        <end position="103"/>
    </location>
</feature>
<name>A0A837DJT5_9PSEU</name>
<dbReference type="AlphaFoldDB" id="A0A837DJT5"/>
<gene>
    <name evidence="2" type="ORF">MINT15_04770</name>
</gene>
<feature type="region of interest" description="Disordered" evidence="1">
    <location>
        <begin position="117"/>
        <end position="164"/>
    </location>
</feature>
<proteinExistence type="predicted"/>
<dbReference type="EMBL" id="JRZE01000001">
    <property type="protein sequence ID" value="KHF46176.1"/>
    <property type="molecule type" value="Genomic_DNA"/>
</dbReference>
<feature type="compositionally biased region" description="Polar residues" evidence="1">
    <location>
        <begin position="65"/>
        <end position="74"/>
    </location>
</feature>
<evidence type="ECO:0000313" key="3">
    <source>
        <dbReference type="Proteomes" id="UP000030848"/>
    </source>
</evidence>
<feature type="compositionally biased region" description="Polar residues" evidence="1">
    <location>
        <begin position="1"/>
        <end position="14"/>
    </location>
</feature>
<reference evidence="2 3" key="1">
    <citation type="submission" date="2014-10" db="EMBL/GenBank/DDBJ databases">
        <title>Genome sequence of Micropolyspora internatus JCM3315.</title>
        <authorList>
            <person name="Shin S.-K."/>
            <person name="Yi H."/>
        </authorList>
    </citation>
    <scope>NUCLEOTIDE SEQUENCE [LARGE SCALE GENOMIC DNA]</scope>
    <source>
        <strain evidence="2 3">JCM 3315</strain>
    </source>
</reference>
<sequence length="164" mass="19056">MWPDDTTWSFTGGFSQEAEGFTARAQHEATGTRRPRRWARRAQRIPPESTPPQSSRHHKQDPQRTRSGSRSDVVTRNHGRALEVKTVGRIFSPIPQALPHGYEPRLCTLADRPLPRKLFRPSDWDRTHLDTHRDKTHRSSGFHRAEGDRTPKMRSMSRFSLRSR</sequence>
<feature type="compositionally biased region" description="Low complexity" evidence="1">
    <location>
        <begin position="153"/>
        <end position="164"/>
    </location>
</feature>